<dbReference type="PANTHER" id="PTHR13847:SF274">
    <property type="entry name" value="RIESKE 2FE-2S IRON-SULFUR PROTEIN YHFW-RELATED"/>
    <property type="match status" value="1"/>
</dbReference>
<protein>
    <submittedName>
        <fullName evidence="7">FAD-dependent oxidoreductase</fullName>
    </submittedName>
</protein>
<dbReference type="SUPFAM" id="SSF51905">
    <property type="entry name" value="FAD/NAD(P)-binding domain"/>
    <property type="match status" value="1"/>
</dbReference>
<dbReference type="FunFam" id="2.102.10.10:FF:000014">
    <property type="entry name" value="Oxidoreductase, FAD dependent"/>
    <property type="match status" value="1"/>
</dbReference>
<keyword evidence="1" id="KW-0001">2Fe-2S</keyword>
<dbReference type="Proteomes" id="UP000324517">
    <property type="component" value="Unassembled WGS sequence"/>
</dbReference>
<proteinExistence type="predicted"/>
<comment type="caution">
    <text evidence="7">The sequence shown here is derived from an EMBL/GenBank/DDBJ whole genome shotgun (WGS) entry which is preliminary data.</text>
</comment>
<evidence type="ECO:0000259" key="6">
    <source>
        <dbReference type="PROSITE" id="PS51296"/>
    </source>
</evidence>
<evidence type="ECO:0000313" key="7">
    <source>
        <dbReference type="EMBL" id="TYS67224.1"/>
    </source>
</evidence>
<dbReference type="InterPro" id="IPR038010">
    <property type="entry name" value="YhfW_C"/>
</dbReference>
<dbReference type="GO" id="GO:0051537">
    <property type="term" value="F:2 iron, 2 sulfur cluster binding"/>
    <property type="evidence" value="ECO:0007669"/>
    <property type="project" value="UniProtKB-KW"/>
</dbReference>
<dbReference type="InterPro" id="IPR006076">
    <property type="entry name" value="FAD-dep_OxRdtase"/>
</dbReference>
<dbReference type="EMBL" id="VTET01000013">
    <property type="protein sequence ID" value="TYS67224.1"/>
    <property type="molecule type" value="Genomic_DNA"/>
</dbReference>
<keyword evidence="2" id="KW-0479">Metal-binding</keyword>
<dbReference type="InterPro" id="IPR036922">
    <property type="entry name" value="Rieske_2Fe-2S_sf"/>
</dbReference>
<sequence>MPNHSKLPTYPASLWKEQDSDNTFSPLTEDFSADVTVIGAGITGITAAYLLAKEGLKVALLEAGRVIGGTTGFTTAKISSQHGLIYQDLIKQHGQEKTRLYYEANQEGLSFIQDCINNLKIDCDFRTLPSFIYSTSKEMEQKVEEEANAYLKLGINGGFAHKGDLTLPFSINNAVMMRDQAQFHPVKYLNGLLRAFTKLGGKVFEDTRATDIQKNSSIVETENGFEVKSKHIIVSTHYPFNDRNGLLFSRLHVERSYALAAKITEENIPDGMYLNAEKPTRSIRSATGPNGEKLLLLGGEGHPTGQNDRDTLTNYEKLADFGARYFDIDEIPYHWSSQDIFSLDSLPYIGPIQSGTENVLIATAYAKWGMTNGTIAACILKDTILNKENPYKDLFHPSRNEMDFSSAKNFVKENATVAKELLKGKIKRESRSIEELEYDEGGIIQLDGKKVGAYKDKEGTCHILKPTCTHMGCDVVWNDAERSWDCPCHASRFSYKGDVLEGPATKPLNRIDS</sequence>
<dbReference type="RefSeq" id="WP_148980394.1">
    <property type="nucleotide sequence ID" value="NZ_JBNILM010000011.1"/>
</dbReference>
<reference evidence="7 8" key="1">
    <citation type="submission" date="2019-08" db="EMBL/GenBank/DDBJ databases">
        <title>Bacillus genomes from the desert of Cuatro Cienegas, Coahuila.</title>
        <authorList>
            <person name="Olmedo-Alvarez G."/>
        </authorList>
    </citation>
    <scope>NUCLEOTIDE SEQUENCE [LARGE SCALE GENOMIC DNA]</scope>
    <source>
        <strain evidence="7 8">CH98b_3T</strain>
    </source>
</reference>
<name>A0A5D4SYY2_9BACI</name>
<dbReference type="InterPro" id="IPR005805">
    <property type="entry name" value="Rieske_Fe-S_prot_C"/>
</dbReference>
<evidence type="ECO:0000256" key="4">
    <source>
        <dbReference type="ARBA" id="ARBA00023014"/>
    </source>
</evidence>
<evidence type="ECO:0000313" key="8">
    <source>
        <dbReference type="Proteomes" id="UP000324517"/>
    </source>
</evidence>
<dbReference type="PROSITE" id="PS51296">
    <property type="entry name" value="RIESKE"/>
    <property type="match status" value="1"/>
</dbReference>
<evidence type="ECO:0000256" key="3">
    <source>
        <dbReference type="ARBA" id="ARBA00023004"/>
    </source>
</evidence>
<dbReference type="InterPro" id="IPR036188">
    <property type="entry name" value="FAD/NAD-bd_sf"/>
</dbReference>
<evidence type="ECO:0000256" key="5">
    <source>
        <dbReference type="ARBA" id="ARBA00023157"/>
    </source>
</evidence>
<dbReference type="AlphaFoldDB" id="A0A5D4SYY2"/>
<gene>
    <name evidence="7" type="ORF">FZC75_19265</name>
</gene>
<dbReference type="CDD" id="cd03477">
    <property type="entry name" value="Rieske_YhfW_C"/>
    <property type="match status" value="1"/>
</dbReference>
<dbReference type="GO" id="GO:0046872">
    <property type="term" value="F:metal ion binding"/>
    <property type="evidence" value="ECO:0007669"/>
    <property type="project" value="UniProtKB-KW"/>
</dbReference>
<organism evidence="7 8">
    <name type="scientific">Sutcliffiella horikoshii</name>
    <dbReference type="NCBI Taxonomy" id="79883"/>
    <lineage>
        <taxon>Bacteria</taxon>
        <taxon>Bacillati</taxon>
        <taxon>Bacillota</taxon>
        <taxon>Bacilli</taxon>
        <taxon>Bacillales</taxon>
        <taxon>Bacillaceae</taxon>
        <taxon>Sutcliffiella</taxon>
    </lineage>
</organism>
<feature type="domain" description="Rieske" evidence="6">
    <location>
        <begin position="428"/>
        <end position="513"/>
    </location>
</feature>
<accession>A0A5D4SYY2</accession>
<dbReference type="GO" id="GO:0016020">
    <property type="term" value="C:membrane"/>
    <property type="evidence" value="ECO:0007669"/>
    <property type="project" value="InterPro"/>
</dbReference>
<keyword evidence="3" id="KW-0408">Iron</keyword>
<dbReference type="Gene3D" id="3.50.50.60">
    <property type="entry name" value="FAD/NAD(P)-binding domain"/>
    <property type="match status" value="1"/>
</dbReference>
<dbReference type="PANTHER" id="PTHR13847">
    <property type="entry name" value="SARCOSINE DEHYDROGENASE-RELATED"/>
    <property type="match status" value="1"/>
</dbReference>
<keyword evidence="4" id="KW-0411">Iron-sulfur</keyword>
<dbReference type="Gene3D" id="2.102.10.10">
    <property type="entry name" value="Rieske [2Fe-2S] iron-sulphur domain"/>
    <property type="match status" value="1"/>
</dbReference>
<dbReference type="GO" id="GO:0005737">
    <property type="term" value="C:cytoplasm"/>
    <property type="evidence" value="ECO:0007669"/>
    <property type="project" value="TreeGrafter"/>
</dbReference>
<dbReference type="InterPro" id="IPR017941">
    <property type="entry name" value="Rieske_2Fe-2S"/>
</dbReference>
<dbReference type="OrthoDB" id="9767869at2"/>
<dbReference type="Pfam" id="PF00355">
    <property type="entry name" value="Rieske"/>
    <property type="match status" value="1"/>
</dbReference>
<evidence type="ECO:0000256" key="2">
    <source>
        <dbReference type="ARBA" id="ARBA00022723"/>
    </source>
</evidence>
<keyword evidence="5" id="KW-1015">Disulfide bond</keyword>
<dbReference type="SUPFAM" id="SSF50022">
    <property type="entry name" value="ISP domain"/>
    <property type="match status" value="1"/>
</dbReference>
<dbReference type="Gene3D" id="3.30.9.10">
    <property type="entry name" value="D-Amino Acid Oxidase, subunit A, domain 2"/>
    <property type="match status" value="1"/>
</dbReference>
<evidence type="ECO:0000256" key="1">
    <source>
        <dbReference type="ARBA" id="ARBA00022714"/>
    </source>
</evidence>
<dbReference type="GO" id="GO:0016705">
    <property type="term" value="F:oxidoreductase activity, acting on paired donors, with incorporation or reduction of molecular oxygen"/>
    <property type="evidence" value="ECO:0007669"/>
    <property type="project" value="UniProtKB-ARBA"/>
</dbReference>
<dbReference type="GO" id="GO:0004497">
    <property type="term" value="F:monooxygenase activity"/>
    <property type="evidence" value="ECO:0007669"/>
    <property type="project" value="UniProtKB-ARBA"/>
</dbReference>
<dbReference type="PRINTS" id="PR00162">
    <property type="entry name" value="RIESKE"/>
</dbReference>
<dbReference type="Pfam" id="PF01266">
    <property type="entry name" value="DAO"/>
    <property type="match status" value="1"/>
</dbReference>